<reference evidence="2" key="1">
    <citation type="submission" date="2023-01" db="EMBL/GenBank/DDBJ databases">
        <title>Genome assembly of the deep-sea coral Lophelia pertusa.</title>
        <authorList>
            <person name="Herrera S."/>
            <person name="Cordes E."/>
        </authorList>
    </citation>
    <scope>NUCLEOTIDE SEQUENCE</scope>
    <source>
        <strain evidence="2">USNM1676648</strain>
        <tissue evidence="2">Polyp</tissue>
    </source>
</reference>
<evidence type="ECO:0000313" key="3">
    <source>
        <dbReference type="Proteomes" id="UP001163046"/>
    </source>
</evidence>
<keyword evidence="3" id="KW-1185">Reference proteome</keyword>
<accession>A0A9X0D2D4</accession>
<name>A0A9X0D2D4_9CNID</name>
<protein>
    <submittedName>
        <fullName evidence="2">Uncharacterized protein</fullName>
    </submittedName>
</protein>
<evidence type="ECO:0000256" key="1">
    <source>
        <dbReference type="SAM" id="MobiDB-lite"/>
    </source>
</evidence>
<dbReference type="EMBL" id="MU825885">
    <property type="protein sequence ID" value="KAJ7384672.1"/>
    <property type="molecule type" value="Genomic_DNA"/>
</dbReference>
<feature type="region of interest" description="Disordered" evidence="1">
    <location>
        <begin position="56"/>
        <end position="86"/>
    </location>
</feature>
<proteinExistence type="predicted"/>
<dbReference type="AlphaFoldDB" id="A0A9X0D2D4"/>
<sequence length="103" mass="11193">MRRLLLACAGVGLAIAGGYVMYQAWRSYFQSEENDQGGDDTDDTMIQRFSHVTFFPRQGDGQAGDVTDNGGDGVNDNSKETEVSEVTKAKKQTFGGMKSGFLL</sequence>
<organism evidence="2 3">
    <name type="scientific">Desmophyllum pertusum</name>
    <dbReference type="NCBI Taxonomy" id="174260"/>
    <lineage>
        <taxon>Eukaryota</taxon>
        <taxon>Metazoa</taxon>
        <taxon>Cnidaria</taxon>
        <taxon>Anthozoa</taxon>
        <taxon>Hexacorallia</taxon>
        <taxon>Scleractinia</taxon>
        <taxon>Caryophylliina</taxon>
        <taxon>Caryophylliidae</taxon>
        <taxon>Desmophyllum</taxon>
    </lineage>
</organism>
<feature type="compositionally biased region" description="Basic and acidic residues" evidence="1">
    <location>
        <begin position="77"/>
        <end position="86"/>
    </location>
</feature>
<dbReference type="Proteomes" id="UP001163046">
    <property type="component" value="Unassembled WGS sequence"/>
</dbReference>
<gene>
    <name evidence="2" type="ORF">OS493_020253</name>
</gene>
<evidence type="ECO:0000313" key="2">
    <source>
        <dbReference type="EMBL" id="KAJ7384672.1"/>
    </source>
</evidence>
<comment type="caution">
    <text evidence="2">The sequence shown here is derived from an EMBL/GenBank/DDBJ whole genome shotgun (WGS) entry which is preliminary data.</text>
</comment>